<evidence type="ECO:0000256" key="1">
    <source>
        <dbReference type="SAM" id="SignalP"/>
    </source>
</evidence>
<evidence type="ECO:0000313" key="3">
    <source>
        <dbReference type="EMBL" id="RMZ61338.1"/>
    </source>
</evidence>
<comment type="caution">
    <text evidence="3">The sequence shown here is derived from an EMBL/GenBank/DDBJ whole genome shotgun (WGS) entry which is preliminary data.</text>
</comment>
<protein>
    <submittedName>
        <fullName evidence="3">Uncharacterized protein</fullName>
    </submittedName>
</protein>
<proteinExistence type="predicted"/>
<feature type="chain" id="PRO_5044596041" evidence="1">
    <location>
        <begin position="21"/>
        <end position="230"/>
    </location>
</feature>
<reference evidence="3 4" key="1">
    <citation type="submission" date="2018-08" db="EMBL/GenBank/DDBJ databases">
        <title>Chryseobacterium nematophagum: a novel matrix digesting pathogen of nematodes.</title>
        <authorList>
            <person name="Page A."/>
            <person name="Roberts M."/>
            <person name="Felix M.-A."/>
            <person name="Weir W."/>
        </authorList>
    </citation>
    <scope>NUCLEOTIDE SEQUENCE [LARGE SCALE GENOMIC DNA]</scope>
    <source>
        <strain evidence="3 4">JUb275</strain>
    </source>
</reference>
<feature type="signal peptide" evidence="1">
    <location>
        <begin position="1"/>
        <end position="20"/>
    </location>
</feature>
<evidence type="ECO:0000313" key="4">
    <source>
        <dbReference type="Proteomes" id="UP000267524"/>
    </source>
</evidence>
<organism evidence="3 4">
    <name type="scientific">Chryseobacterium nematophagum</name>
    <dbReference type="NCBI Taxonomy" id="2305228"/>
    <lineage>
        <taxon>Bacteria</taxon>
        <taxon>Pseudomonadati</taxon>
        <taxon>Bacteroidota</taxon>
        <taxon>Flavobacteriia</taxon>
        <taxon>Flavobacteriales</taxon>
        <taxon>Weeksellaceae</taxon>
        <taxon>Chryseobacterium group</taxon>
        <taxon>Chryseobacterium</taxon>
    </lineage>
</organism>
<accession>A0A3M7LF57</accession>
<dbReference type="AlphaFoldDB" id="A0A3M7LF57"/>
<dbReference type="EMBL" id="QWIV01000005">
    <property type="protein sequence ID" value="RMZ61187.1"/>
    <property type="molecule type" value="Genomic_DNA"/>
</dbReference>
<dbReference type="Proteomes" id="UP000267524">
    <property type="component" value="Unassembled WGS sequence"/>
</dbReference>
<sequence length="230" mass="26343">MRNSALILLLGIGFFSSAQVASSPFSMNSLPTPASNLFLNTISTVKNNGLLTYDEIKGSPYYTKEFSLAKMAENFESAPARYNRYTDQVEFQKGDKNYALPKEATFSHILFLNTKEKLVLLETKDDNAGYFFEVVGGTYSLYKKVKTKFVDIKKAANSFAEDKPAYFLNVDPFYYIQTDKGFIKEPKNQKEIIDQIPEKRDALETFFKSNKIKFNKEEDLIKLVNFLNQK</sequence>
<gene>
    <name evidence="3" type="ORF">D1632_00015</name>
    <name evidence="2" type="ORF">D1632_04285</name>
</gene>
<name>A0A3M7LF57_9FLAO</name>
<keyword evidence="4" id="KW-1185">Reference proteome</keyword>
<evidence type="ECO:0000313" key="2">
    <source>
        <dbReference type="EMBL" id="RMZ61187.1"/>
    </source>
</evidence>
<keyword evidence="1" id="KW-0732">Signal</keyword>
<dbReference type="RefSeq" id="WP_122545234.1">
    <property type="nucleotide sequence ID" value="NZ_QWIV01000001.1"/>
</dbReference>
<dbReference type="EMBL" id="QWIV01000001">
    <property type="protein sequence ID" value="RMZ61338.1"/>
    <property type="molecule type" value="Genomic_DNA"/>
</dbReference>